<evidence type="ECO:0000259" key="3">
    <source>
        <dbReference type="Pfam" id="PF00149"/>
    </source>
</evidence>
<name>A0A2M9A5L3_9BACT</name>
<dbReference type="OrthoDB" id="9801679at2"/>
<dbReference type="PRINTS" id="PR01607">
    <property type="entry name" value="APYRASEFAMLY"/>
</dbReference>
<dbReference type="PANTHER" id="PTHR11575:SF24">
    <property type="entry name" value="5'-NUCLEOTIDASE"/>
    <property type="match status" value="1"/>
</dbReference>
<dbReference type="AlphaFoldDB" id="A0A2M9A5L3"/>
<evidence type="ECO:0000256" key="1">
    <source>
        <dbReference type="ARBA" id="ARBA00022729"/>
    </source>
</evidence>
<keyword evidence="1 2" id="KW-0732">Signal</keyword>
<evidence type="ECO:0000313" key="5">
    <source>
        <dbReference type="EMBL" id="PJJ41001.1"/>
    </source>
</evidence>
<evidence type="ECO:0000313" key="6">
    <source>
        <dbReference type="Proteomes" id="UP000231134"/>
    </source>
</evidence>
<proteinExistence type="inferred from homology"/>
<dbReference type="GO" id="GO:0000166">
    <property type="term" value="F:nucleotide binding"/>
    <property type="evidence" value="ECO:0007669"/>
    <property type="project" value="UniProtKB-KW"/>
</dbReference>
<keyword evidence="2" id="KW-0547">Nucleotide-binding</keyword>
<dbReference type="GO" id="GO:0016787">
    <property type="term" value="F:hydrolase activity"/>
    <property type="evidence" value="ECO:0007669"/>
    <property type="project" value="UniProtKB-KW"/>
</dbReference>
<feature type="chain" id="PRO_5014490348" evidence="2">
    <location>
        <begin position="25"/>
        <end position="520"/>
    </location>
</feature>
<feature type="domain" description="Calcineurin-like phosphoesterase" evidence="3">
    <location>
        <begin position="41"/>
        <end position="241"/>
    </location>
</feature>
<comment type="similarity">
    <text evidence="2">Belongs to the 5'-nucleotidase family.</text>
</comment>
<reference evidence="5 6" key="1">
    <citation type="submission" date="2017-11" db="EMBL/GenBank/DDBJ databases">
        <title>Animal gut microbial communities from fecal samples from Wisconsin, USA.</title>
        <authorList>
            <person name="Neumann A."/>
        </authorList>
    </citation>
    <scope>NUCLEOTIDE SEQUENCE [LARGE SCALE GENOMIC DNA]</scope>
    <source>
        <strain evidence="5 6">UWS3</strain>
    </source>
</reference>
<gene>
    <name evidence="5" type="ORF">BGX16_0955</name>
</gene>
<keyword evidence="2" id="KW-0378">Hydrolase</keyword>
<dbReference type="PROSITE" id="PS51257">
    <property type="entry name" value="PROKAR_LIPOPROTEIN"/>
    <property type="match status" value="1"/>
</dbReference>
<comment type="caution">
    <text evidence="5">The sequence shown here is derived from an EMBL/GenBank/DDBJ whole genome shotgun (WGS) entry which is preliminary data.</text>
</comment>
<dbReference type="RefSeq" id="WP_100425020.1">
    <property type="nucleotide sequence ID" value="NZ_PGEX01000001.1"/>
</dbReference>
<dbReference type="InterPro" id="IPR004843">
    <property type="entry name" value="Calcineurin-like_PHP"/>
</dbReference>
<feature type="domain" description="5'-Nucleotidase C-terminal" evidence="4">
    <location>
        <begin position="332"/>
        <end position="472"/>
    </location>
</feature>
<dbReference type="Gene3D" id="3.60.21.10">
    <property type="match status" value="1"/>
</dbReference>
<sequence>MKVKFFLSCIAFAVFSCSETSSQAEGTPSSSQKSLVIVYENDVHCNMEGYAKFAGLRDLIADTAAVATVSVGDFLQGGAWGSISHGGYVVPVVNKVGYDVMALGNHELDYKFPRLMELVDSLTPPIICSNLVLKGTTTPLFKPYVLKQIGSKKIAFVGALTPNALVTESYAFEDDSSKDSYDIPAGNVFQLVQTAVNNARKAGADYVILLSHFGIEPPFTSMELIQNTSGINAVLDAHSHSVVAEKFVPNLNGDSILVSQTGSKFQNVGVLDITHDGRFHSRLMPLDSITTSSKSVSAVYDSLYAIAVQDLQQVISSTKFDLNINEDDGKRLVRKGETNLADLVADAFRNAFEAQIGLVNGGSVRATIPAGNISYQNILDVIPFANDMCLVKATGKQIKSALSEGASHLPDEFGGFLQVSGMRYEIVIDSIPHIENIQVETDSGYVNMADDKIYTVGMASYLAYAGAEITSFRQSEIVIDKVMTDDEAVMKYLKSLGSEIPELYRKPQGRILVTASEKSR</sequence>
<accession>A0A2M9A5L3</accession>
<dbReference type="InterPro" id="IPR036907">
    <property type="entry name" value="5'-Nucleotdase_C_sf"/>
</dbReference>
<feature type="signal peptide" evidence="2">
    <location>
        <begin position="1"/>
        <end position="24"/>
    </location>
</feature>
<dbReference type="SUPFAM" id="SSF56300">
    <property type="entry name" value="Metallo-dependent phosphatases"/>
    <property type="match status" value="1"/>
</dbReference>
<dbReference type="Pfam" id="PF00149">
    <property type="entry name" value="Metallophos"/>
    <property type="match status" value="1"/>
</dbReference>
<keyword evidence="6" id="KW-1185">Reference proteome</keyword>
<dbReference type="PANTHER" id="PTHR11575">
    <property type="entry name" value="5'-NUCLEOTIDASE-RELATED"/>
    <property type="match status" value="1"/>
</dbReference>
<dbReference type="GO" id="GO:0009166">
    <property type="term" value="P:nucleotide catabolic process"/>
    <property type="evidence" value="ECO:0007669"/>
    <property type="project" value="InterPro"/>
</dbReference>
<dbReference type="EMBL" id="PGEX01000001">
    <property type="protein sequence ID" value="PJJ41001.1"/>
    <property type="molecule type" value="Genomic_DNA"/>
</dbReference>
<dbReference type="Gene3D" id="3.90.780.10">
    <property type="entry name" value="5'-Nucleotidase, C-terminal domain"/>
    <property type="match status" value="1"/>
</dbReference>
<evidence type="ECO:0000256" key="2">
    <source>
        <dbReference type="RuleBase" id="RU362119"/>
    </source>
</evidence>
<dbReference type="SUPFAM" id="SSF55816">
    <property type="entry name" value="5'-nucleotidase (syn. UDP-sugar hydrolase), C-terminal domain"/>
    <property type="match status" value="1"/>
</dbReference>
<dbReference type="Pfam" id="PF02872">
    <property type="entry name" value="5_nucleotid_C"/>
    <property type="match status" value="1"/>
</dbReference>
<dbReference type="InterPro" id="IPR008334">
    <property type="entry name" value="5'-Nucleotdase_C"/>
</dbReference>
<organism evidence="5 6">
    <name type="scientific">Hallerella succinigenes</name>
    <dbReference type="NCBI Taxonomy" id="1896222"/>
    <lineage>
        <taxon>Bacteria</taxon>
        <taxon>Pseudomonadati</taxon>
        <taxon>Fibrobacterota</taxon>
        <taxon>Fibrobacteria</taxon>
        <taxon>Fibrobacterales</taxon>
        <taxon>Fibrobacteraceae</taxon>
        <taxon>Hallerella</taxon>
    </lineage>
</organism>
<evidence type="ECO:0000259" key="4">
    <source>
        <dbReference type="Pfam" id="PF02872"/>
    </source>
</evidence>
<dbReference type="Proteomes" id="UP000231134">
    <property type="component" value="Unassembled WGS sequence"/>
</dbReference>
<protein>
    <submittedName>
        <fullName evidence="5">2',3'-cyclic-nucleotide 2'-phosphodiesterase (5'-nucleotidase family)</fullName>
    </submittedName>
</protein>
<dbReference type="InterPro" id="IPR029052">
    <property type="entry name" value="Metallo-depent_PP-like"/>
</dbReference>
<dbReference type="GO" id="GO:0030288">
    <property type="term" value="C:outer membrane-bounded periplasmic space"/>
    <property type="evidence" value="ECO:0007669"/>
    <property type="project" value="TreeGrafter"/>
</dbReference>
<dbReference type="InterPro" id="IPR006179">
    <property type="entry name" value="5_nucleotidase/apyrase"/>
</dbReference>